<evidence type="ECO:0000313" key="6">
    <source>
        <dbReference type="EMBL" id="AFV12711.1"/>
    </source>
</evidence>
<keyword evidence="6" id="KW-0347">Helicase</keyword>
<keyword evidence="1" id="KW-0547">Nucleotide-binding</keyword>
<dbReference type="EC" id="3.6.4.12" evidence="6"/>
<dbReference type="InterPro" id="IPR011545">
    <property type="entry name" value="DEAD/DEAH_box_helicase_dom"/>
</dbReference>
<dbReference type="EMBL" id="CP003732">
    <property type="protein sequence ID" value="AFV12711.1"/>
    <property type="molecule type" value="Genomic_DNA"/>
</dbReference>
<dbReference type="HOGENOM" id="CLU_012117_2_0_9"/>
<organism evidence="6 7">
    <name type="scientific">Thermacetogenium phaeum (strain ATCC BAA-254 / DSM 26808 / PB)</name>
    <dbReference type="NCBI Taxonomy" id="1089553"/>
    <lineage>
        <taxon>Bacteria</taxon>
        <taxon>Bacillati</taxon>
        <taxon>Bacillota</taxon>
        <taxon>Clostridia</taxon>
        <taxon>Thermoanaerobacterales</taxon>
        <taxon>Thermoanaerobacteraceae</taxon>
        <taxon>Thermacetogenium</taxon>
    </lineage>
</organism>
<dbReference type="Gene3D" id="3.40.50.300">
    <property type="entry name" value="P-loop containing nucleotide triphosphate hydrolases"/>
    <property type="match status" value="2"/>
</dbReference>
<evidence type="ECO:0000256" key="2">
    <source>
        <dbReference type="ARBA" id="ARBA00022801"/>
    </source>
</evidence>
<evidence type="ECO:0000313" key="7">
    <source>
        <dbReference type="Proteomes" id="UP000000467"/>
    </source>
</evidence>
<accession>K4LI80</accession>
<dbReference type="AlphaFoldDB" id="K4LI80"/>
<dbReference type="STRING" id="1089553.Tph_c25370"/>
<dbReference type="PANTHER" id="PTHR11472">
    <property type="entry name" value="DNA REPAIR DEAD HELICASE RAD3/XP-D SUBFAMILY MEMBER"/>
    <property type="match status" value="1"/>
</dbReference>
<keyword evidence="7" id="KW-1185">Reference proteome</keyword>
<protein>
    <submittedName>
        <fullName evidence="6">ATP-dependent helicase YoaA</fullName>
        <ecNumber evidence="6">3.6.4.12</ecNumber>
    </submittedName>
</protein>
<evidence type="ECO:0000256" key="4">
    <source>
        <dbReference type="ARBA" id="ARBA00038058"/>
    </source>
</evidence>
<dbReference type="SMART" id="SM00491">
    <property type="entry name" value="HELICc2"/>
    <property type="match status" value="1"/>
</dbReference>
<feature type="domain" description="Helicase ATP-binding" evidence="5">
    <location>
        <begin position="15"/>
        <end position="292"/>
    </location>
</feature>
<keyword evidence="2 6" id="KW-0378">Hydrolase</keyword>
<dbReference type="PROSITE" id="PS51193">
    <property type="entry name" value="HELICASE_ATP_BIND_2"/>
    <property type="match status" value="1"/>
</dbReference>
<gene>
    <name evidence="6" type="primary">yoaA</name>
    <name evidence="6" type="ordered locus">Tph_c25370</name>
</gene>
<keyword evidence="3" id="KW-0067">ATP-binding</keyword>
<dbReference type="Pfam" id="PF00270">
    <property type="entry name" value="DEAD"/>
    <property type="match status" value="1"/>
</dbReference>
<dbReference type="InterPro" id="IPR045028">
    <property type="entry name" value="DinG/Rad3-like"/>
</dbReference>
<proteinExistence type="inferred from homology"/>
<dbReference type="GO" id="GO:0016818">
    <property type="term" value="F:hydrolase activity, acting on acid anhydrides, in phosphorus-containing anhydrides"/>
    <property type="evidence" value="ECO:0007669"/>
    <property type="project" value="InterPro"/>
</dbReference>
<dbReference type="GO" id="GO:0003676">
    <property type="term" value="F:nucleic acid binding"/>
    <property type="evidence" value="ECO:0007669"/>
    <property type="project" value="InterPro"/>
</dbReference>
<evidence type="ECO:0000259" key="5">
    <source>
        <dbReference type="PROSITE" id="PS51193"/>
    </source>
</evidence>
<dbReference type="PANTHER" id="PTHR11472:SF34">
    <property type="entry name" value="REGULATOR OF TELOMERE ELONGATION HELICASE 1"/>
    <property type="match status" value="1"/>
</dbReference>
<dbReference type="GO" id="GO:0006139">
    <property type="term" value="P:nucleobase-containing compound metabolic process"/>
    <property type="evidence" value="ECO:0007669"/>
    <property type="project" value="InterPro"/>
</dbReference>
<dbReference type="OrthoDB" id="9803913at2"/>
<dbReference type="KEGG" id="tpz:Tph_c25370"/>
<dbReference type="InterPro" id="IPR006555">
    <property type="entry name" value="ATP-dep_Helicase_C"/>
</dbReference>
<reference evidence="6 7" key="1">
    <citation type="journal article" date="2012" name="BMC Genomics">
        <title>Genome-guided analysis of physiological and morphological traits of the fermentative acetate oxidizer Thermacetogenium phaeum.</title>
        <authorList>
            <person name="Oehler D."/>
            <person name="Poehlein A."/>
            <person name="Leimbach A."/>
            <person name="Muller N."/>
            <person name="Daniel R."/>
            <person name="Gottschalk G."/>
            <person name="Schink B."/>
        </authorList>
    </citation>
    <scope>NUCLEOTIDE SEQUENCE [LARGE SCALE GENOMIC DNA]</scope>
    <source>
        <strain evidence="7">ATCC BAA-254 / DSM 26808 / PB</strain>
    </source>
</reference>
<dbReference type="InterPro" id="IPR014013">
    <property type="entry name" value="Helic_SF1/SF2_ATP-bd_DinG/Rad3"/>
</dbReference>
<sequence>MRRVISPVEKVFRETLPNGIPGYEVREQQIEMALAVERGLLQEHHVIAEAGTGTGKSFAYLVPLSHAVADDARGIVSTATIALQEQLLCKDIPFLEKALGVDFRAELAKGKGNYLCLVRYIEELQNKGLFPDEEVLERLRDWVDTTETGDRAELPFEPGETWSRVCCDDTCPGRRCYLYDDCFLVRARKRLQDARIIICNHALFFTDLHLRECSGGVASLLPAYRYVVFDEAQHIEQAARRTMGIEVSAMRLPVLLFQLRKRDGCHLDAVQRALALNGEFFAAVASSRKGTGSSFSLPADADLRSLGGELIKAVEDTVRLFDPDLIGERENAIFNCLERYNRDLGEVLNAADPEKVYWVEITESSGRRQLVTLHATPLDVSETLNRLLFSNEELASAVMTSATLSIGGDFAYFRASTGCSGALEVTVDSPFSYEEQCLLYLPPGLPDPRDPDFYARVAPIIEGILLQTGGSAFVLFTSYRGMNEVYDLIAGKMPFRVLRQGDLPKQKLIQVFKDDVQSVLLATASYWEGVDVPGEALTCVILVKLPFSVPDDPVMEARLKAIERTGRSAFYSLSLPEAVIRLKQGFGRLIRTRQDRGVVAILDPRVRTRPYGRIFLDVLPPCRTAFTLEEVAAFLSSG</sequence>
<comment type="similarity">
    <text evidence="4">Belongs to the helicase family. DinG subfamily.</text>
</comment>
<dbReference type="InterPro" id="IPR027417">
    <property type="entry name" value="P-loop_NTPase"/>
</dbReference>
<dbReference type="SUPFAM" id="SSF52540">
    <property type="entry name" value="P-loop containing nucleoside triphosphate hydrolases"/>
    <property type="match status" value="1"/>
</dbReference>
<dbReference type="Pfam" id="PF13307">
    <property type="entry name" value="Helicase_C_2"/>
    <property type="match status" value="1"/>
</dbReference>
<dbReference type="Proteomes" id="UP000000467">
    <property type="component" value="Chromosome"/>
</dbReference>
<dbReference type="GO" id="GO:0005524">
    <property type="term" value="F:ATP binding"/>
    <property type="evidence" value="ECO:0007669"/>
    <property type="project" value="UniProtKB-KW"/>
</dbReference>
<evidence type="ECO:0000256" key="1">
    <source>
        <dbReference type="ARBA" id="ARBA00022741"/>
    </source>
</evidence>
<dbReference type="GO" id="GO:0003678">
    <property type="term" value="F:DNA helicase activity"/>
    <property type="evidence" value="ECO:0007669"/>
    <property type="project" value="UniProtKB-EC"/>
</dbReference>
<dbReference type="eggNOG" id="COG1199">
    <property type="taxonomic scope" value="Bacteria"/>
</dbReference>
<name>K4LI80_THEPS</name>
<dbReference type="RefSeq" id="WP_015051572.1">
    <property type="nucleotide sequence ID" value="NC_018870.1"/>
</dbReference>
<evidence type="ECO:0000256" key="3">
    <source>
        <dbReference type="ARBA" id="ARBA00022840"/>
    </source>
</evidence>